<dbReference type="Gene3D" id="3.20.20.140">
    <property type="entry name" value="Metal-dependent hydrolases"/>
    <property type="match status" value="1"/>
</dbReference>
<dbReference type="PANTHER" id="PTHR43668">
    <property type="entry name" value="ALLANTOINASE"/>
    <property type="match status" value="1"/>
</dbReference>
<sequence length="345" mass="38534">MDIFFEEGLVTLVTKTSQEHQVQDSTEYNLYGRWVIPGLVDMHSHHLAGSWPANEVTDDANELDPKSRGMTAMNRILNTLKPYDVATSLICSGGITSSLLLPGSANLIAGEGIPVKNAVSSGMNGEPVIDNYLLERGVDWKDRRRYIKLVYGENPKSVWGYSRRGNAMQSRLHFQKAKELKDKQDDYCVSLAGSQSWSDTRKIYFIKVNGMMPFQIDLESTIGVLRGRVAVHNHNYEPEDMYTMLRISKEFGFKIMAFHHDLSAWQVPEMLKVFGGNLTIATFAEFSLYKQESAAPSLYASSILNKHSIPVVFKSDHCVGTLSAKYLMSQAAVGHAFDLPEVAAL</sequence>
<dbReference type="SUPFAM" id="SSF51556">
    <property type="entry name" value="Metallo-dependent hydrolases"/>
    <property type="match status" value="1"/>
</dbReference>
<dbReference type="GO" id="GO:0006145">
    <property type="term" value="P:purine nucleobase catabolic process"/>
    <property type="evidence" value="ECO:0007669"/>
    <property type="project" value="TreeGrafter"/>
</dbReference>
<dbReference type="GO" id="GO:0004038">
    <property type="term" value="F:allantoinase activity"/>
    <property type="evidence" value="ECO:0007669"/>
    <property type="project" value="TreeGrafter"/>
</dbReference>
<dbReference type="GO" id="GO:0005737">
    <property type="term" value="C:cytoplasm"/>
    <property type="evidence" value="ECO:0007669"/>
    <property type="project" value="TreeGrafter"/>
</dbReference>
<dbReference type="EMBL" id="ONZP01000652">
    <property type="protein sequence ID" value="SPJ88911.1"/>
    <property type="molecule type" value="Genomic_DNA"/>
</dbReference>
<dbReference type="PANTHER" id="PTHR43668:SF5">
    <property type="entry name" value="AMIDOHYDROLASE 3 DOMAIN-CONTAINING PROTEIN"/>
    <property type="match status" value="1"/>
</dbReference>
<keyword evidence="2" id="KW-1185">Reference proteome</keyword>
<evidence type="ECO:0000313" key="1">
    <source>
        <dbReference type="EMBL" id="SPJ88911.1"/>
    </source>
</evidence>
<evidence type="ECO:0000313" key="2">
    <source>
        <dbReference type="Proteomes" id="UP001187734"/>
    </source>
</evidence>
<proteinExistence type="predicted"/>
<organism evidence="1 2">
    <name type="scientific">Fusarium torulosum</name>
    <dbReference type="NCBI Taxonomy" id="33205"/>
    <lineage>
        <taxon>Eukaryota</taxon>
        <taxon>Fungi</taxon>
        <taxon>Dikarya</taxon>
        <taxon>Ascomycota</taxon>
        <taxon>Pezizomycotina</taxon>
        <taxon>Sordariomycetes</taxon>
        <taxon>Hypocreomycetidae</taxon>
        <taxon>Hypocreales</taxon>
        <taxon>Nectriaceae</taxon>
        <taxon>Fusarium</taxon>
    </lineage>
</organism>
<dbReference type="AlphaFoldDB" id="A0AAE8MLL6"/>
<reference evidence="1" key="1">
    <citation type="submission" date="2018-03" db="EMBL/GenBank/DDBJ databases">
        <authorList>
            <person name="Guldener U."/>
        </authorList>
    </citation>
    <scope>NUCLEOTIDE SEQUENCE</scope>
</reference>
<dbReference type="InterPro" id="IPR032466">
    <property type="entry name" value="Metal_Hydrolase"/>
</dbReference>
<name>A0AAE8MLL6_9HYPO</name>
<dbReference type="Proteomes" id="UP001187734">
    <property type="component" value="Unassembled WGS sequence"/>
</dbReference>
<gene>
    <name evidence="1" type="ORF">FTOL_12806</name>
</gene>
<evidence type="ECO:0008006" key="3">
    <source>
        <dbReference type="Google" id="ProtNLM"/>
    </source>
</evidence>
<comment type="caution">
    <text evidence="1">The sequence shown here is derived from an EMBL/GenBank/DDBJ whole genome shotgun (WGS) entry which is preliminary data.</text>
</comment>
<dbReference type="InterPro" id="IPR050138">
    <property type="entry name" value="DHOase/Allantoinase_Hydrolase"/>
</dbReference>
<protein>
    <recommendedName>
        <fullName evidence="3">Amidohydrolase-related domain-containing protein</fullName>
    </recommendedName>
</protein>
<accession>A0AAE8MLL6</accession>